<organism evidence="1 2">
    <name type="scientific">Arcticibacter tournemirensis</name>
    <dbReference type="NCBI Taxonomy" id="699437"/>
    <lineage>
        <taxon>Bacteria</taxon>
        <taxon>Pseudomonadati</taxon>
        <taxon>Bacteroidota</taxon>
        <taxon>Sphingobacteriia</taxon>
        <taxon>Sphingobacteriales</taxon>
        <taxon>Sphingobacteriaceae</taxon>
        <taxon>Arcticibacter</taxon>
    </lineage>
</organism>
<dbReference type="OrthoDB" id="1331509at2"/>
<name>A0A5M9HKD1_9SPHI</name>
<sequence length="279" mass="31915">MSGTTKEATSKKPKSPFKDIEELKKEVTGFVNRYKASVIHKAERMSDFFEMSCFNRVVRFYERCGYQVTPAGLQKGLYKYKCSPAGIQSNFSFFKVTFKDGEETYVFEVQHNLAVQSAHHPSIYTTPDITIIREDSVRYTKEHYENKSTFSYVSQTDLVSFCEAKQFTPFPELLFNFMGIVNELSPAVLMDSTTAMTPTQLAPTLMVSGKGGRHALAIKQSLESRYCINILFDLFYYGSIVFSKKYMDQLRRVGPLSAFKPKSSLPEKRTKEEAEAFFD</sequence>
<proteinExistence type="predicted"/>
<evidence type="ECO:0000313" key="1">
    <source>
        <dbReference type="EMBL" id="KAA8485884.1"/>
    </source>
</evidence>
<protein>
    <submittedName>
        <fullName evidence="1">Uncharacterized protein</fullName>
    </submittedName>
</protein>
<dbReference type="AlphaFoldDB" id="A0A5M9HKD1"/>
<dbReference type="EMBL" id="VWNE01000003">
    <property type="protein sequence ID" value="KAA8485884.1"/>
    <property type="molecule type" value="Genomic_DNA"/>
</dbReference>
<comment type="caution">
    <text evidence="1">The sequence shown here is derived from an EMBL/GenBank/DDBJ whole genome shotgun (WGS) entry which is preliminary data.</text>
</comment>
<keyword evidence="2" id="KW-1185">Reference proteome</keyword>
<reference evidence="1 2" key="1">
    <citation type="submission" date="2019-09" db="EMBL/GenBank/DDBJ databases">
        <title>Pararcticibacter amylolyticus gen. nov., sp. nov., isolated from a rottenly hemp rope, and reclassification of Pedobacter tournemirensis as Pararcticibacter tournemirensis comb. nov.</title>
        <authorList>
            <person name="Cai Y."/>
        </authorList>
    </citation>
    <scope>NUCLEOTIDE SEQUENCE [LARGE SCALE GENOMIC DNA]</scope>
    <source>
        <strain evidence="1 2">TF5-37.2-LB10</strain>
    </source>
</reference>
<dbReference type="RefSeq" id="WP_141816742.1">
    <property type="nucleotide sequence ID" value="NZ_VFPL01000002.1"/>
</dbReference>
<gene>
    <name evidence="1" type="ORF">F1649_02490</name>
</gene>
<dbReference type="Proteomes" id="UP000322918">
    <property type="component" value="Unassembled WGS sequence"/>
</dbReference>
<evidence type="ECO:0000313" key="2">
    <source>
        <dbReference type="Proteomes" id="UP000322918"/>
    </source>
</evidence>
<accession>A0A5M9HKD1</accession>